<dbReference type="AlphaFoldDB" id="A0A0L9UFF0"/>
<reference evidence="2" key="1">
    <citation type="journal article" date="2015" name="Proc. Natl. Acad. Sci. U.S.A.">
        <title>Genome sequencing of adzuki bean (Vigna angularis) provides insight into high starch and low fat accumulation and domestication.</title>
        <authorList>
            <person name="Yang K."/>
            <person name="Tian Z."/>
            <person name="Chen C."/>
            <person name="Luo L."/>
            <person name="Zhao B."/>
            <person name="Wang Z."/>
            <person name="Yu L."/>
            <person name="Li Y."/>
            <person name="Sun Y."/>
            <person name="Li W."/>
            <person name="Chen Y."/>
            <person name="Li Y."/>
            <person name="Zhang Y."/>
            <person name="Ai D."/>
            <person name="Zhao J."/>
            <person name="Shang C."/>
            <person name="Ma Y."/>
            <person name="Wu B."/>
            <person name="Wang M."/>
            <person name="Gao L."/>
            <person name="Sun D."/>
            <person name="Zhang P."/>
            <person name="Guo F."/>
            <person name="Wang W."/>
            <person name="Li Y."/>
            <person name="Wang J."/>
            <person name="Varshney R.K."/>
            <person name="Wang J."/>
            <person name="Ling H.Q."/>
            <person name="Wan P."/>
        </authorList>
    </citation>
    <scope>NUCLEOTIDE SEQUENCE</scope>
    <source>
        <strain evidence="2">cv. Jingnong 6</strain>
    </source>
</reference>
<accession>A0A0L9UFF0</accession>
<dbReference type="Proteomes" id="UP000053144">
    <property type="component" value="Chromosome 4"/>
</dbReference>
<sequence length="186" mass="21376">MGKLRGQLVQILYPKVCNKQLDSWECGYYVKSWNKTIIRAGITDDWAECYFMDLRALRRQIWGNRTSILTSVGAIRRLLTFDEGFDVPLTSIKGSDYVTQYDEKGGERDSCIRKASRLVYNMPIHPYSALQLRLKMHWRSDAGYALPHLKVRQPSTKLRSAVEEYKLSRSGHGSGITSLEKPITLE</sequence>
<organism evidence="1 2">
    <name type="scientific">Phaseolus angularis</name>
    <name type="common">Azuki bean</name>
    <name type="synonym">Vigna angularis</name>
    <dbReference type="NCBI Taxonomy" id="3914"/>
    <lineage>
        <taxon>Eukaryota</taxon>
        <taxon>Viridiplantae</taxon>
        <taxon>Streptophyta</taxon>
        <taxon>Embryophyta</taxon>
        <taxon>Tracheophyta</taxon>
        <taxon>Spermatophyta</taxon>
        <taxon>Magnoliopsida</taxon>
        <taxon>eudicotyledons</taxon>
        <taxon>Gunneridae</taxon>
        <taxon>Pentapetalae</taxon>
        <taxon>rosids</taxon>
        <taxon>fabids</taxon>
        <taxon>Fabales</taxon>
        <taxon>Fabaceae</taxon>
        <taxon>Papilionoideae</taxon>
        <taxon>50 kb inversion clade</taxon>
        <taxon>NPAAA clade</taxon>
        <taxon>indigoferoid/millettioid clade</taxon>
        <taxon>Phaseoleae</taxon>
        <taxon>Vigna</taxon>
    </lineage>
</organism>
<dbReference type="EMBL" id="CM003374">
    <property type="protein sequence ID" value="KOM41279.1"/>
    <property type="molecule type" value="Genomic_DNA"/>
</dbReference>
<gene>
    <name evidence="1" type="ORF">LR48_Vigan04g147700</name>
</gene>
<protein>
    <submittedName>
        <fullName evidence="1">Uncharacterized protein</fullName>
    </submittedName>
</protein>
<evidence type="ECO:0000313" key="1">
    <source>
        <dbReference type="EMBL" id="KOM41279.1"/>
    </source>
</evidence>
<dbReference type="Gramene" id="KOM41279">
    <property type="protein sequence ID" value="KOM41279"/>
    <property type="gene ID" value="LR48_Vigan04g147700"/>
</dbReference>
<proteinExistence type="predicted"/>
<name>A0A0L9UFF0_PHAAN</name>
<evidence type="ECO:0000313" key="2">
    <source>
        <dbReference type="Proteomes" id="UP000053144"/>
    </source>
</evidence>